<dbReference type="Proteomes" id="UP000050794">
    <property type="component" value="Unassembled WGS sequence"/>
</dbReference>
<evidence type="ECO:0000313" key="1">
    <source>
        <dbReference type="EMBL" id="VDM39631.1"/>
    </source>
</evidence>
<name>A0A183UIJ0_TOXCA</name>
<gene>
    <name evidence="1" type="ORF">TCNE_LOCUS8310</name>
</gene>
<accession>A0A183UIJ0</accession>
<reference evidence="1 2" key="2">
    <citation type="submission" date="2018-11" db="EMBL/GenBank/DDBJ databases">
        <authorList>
            <consortium name="Pathogen Informatics"/>
        </authorList>
    </citation>
    <scope>NUCLEOTIDE SEQUENCE [LARGE SCALE GENOMIC DNA]</scope>
</reference>
<dbReference type="EMBL" id="UYWY01019873">
    <property type="protein sequence ID" value="VDM39631.1"/>
    <property type="molecule type" value="Genomic_DNA"/>
</dbReference>
<keyword evidence="2" id="KW-1185">Reference proteome</keyword>
<sequence length="82" mass="9263">MLSDVDLLTKAPVALPPTSVLRCASEMSLARAMMTVPVEEQRLSTTQLNEFKLMDVGALPRDIASELEEKEKLEKDKQKWFL</sequence>
<dbReference type="WBParaSite" id="TCNE_0000831001-mRNA-1">
    <property type="protein sequence ID" value="TCNE_0000831001-mRNA-1"/>
    <property type="gene ID" value="TCNE_0000831001"/>
</dbReference>
<reference evidence="3" key="1">
    <citation type="submission" date="2016-06" db="UniProtKB">
        <authorList>
            <consortium name="WormBaseParasite"/>
        </authorList>
    </citation>
    <scope>IDENTIFICATION</scope>
</reference>
<dbReference type="AlphaFoldDB" id="A0A183UIJ0"/>
<evidence type="ECO:0000313" key="3">
    <source>
        <dbReference type="WBParaSite" id="TCNE_0000831001-mRNA-1"/>
    </source>
</evidence>
<protein>
    <submittedName>
        <fullName evidence="1 3">Uncharacterized protein</fullName>
    </submittedName>
</protein>
<proteinExistence type="predicted"/>
<organism evidence="2 3">
    <name type="scientific">Toxocara canis</name>
    <name type="common">Canine roundworm</name>
    <dbReference type="NCBI Taxonomy" id="6265"/>
    <lineage>
        <taxon>Eukaryota</taxon>
        <taxon>Metazoa</taxon>
        <taxon>Ecdysozoa</taxon>
        <taxon>Nematoda</taxon>
        <taxon>Chromadorea</taxon>
        <taxon>Rhabditida</taxon>
        <taxon>Spirurina</taxon>
        <taxon>Ascaridomorpha</taxon>
        <taxon>Ascaridoidea</taxon>
        <taxon>Toxocaridae</taxon>
        <taxon>Toxocara</taxon>
    </lineage>
</organism>
<evidence type="ECO:0000313" key="2">
    <source>
        <dbReference type="Proteomes" id="UP000050794"/>
    </source>
</evidence>